<evidence type="ECO:0000259" key="2">
    <source>
        <dbReference type="Pfam" id="PF20152"/>
    </source>
</evidence>
<reference evidence="3 4" key="1">
    <citation type="journal article" date="2012" name="Science">
        <title>The Paleozoic origin of enzymatic lignin decomposition reconstructed from 31 fungal genomes.</title>
        <authorList>
            <person name="Floudas D."/>
            <person name="Binder M."/>
            <person name="Riley R."/>
            <person name="Barry K."/>
            <person name="Blanchette R.A."/>
            <person name="Henrissat B."/>
            <person name="Martinez A.T."/>
            <person name="Otillar R."/>
            <person name="Spatafora J.W."/>
            <person name="Yadav J.S."/>
            <person name="Aerts A."/>
            <person name="Benoit I."/>
            <person name="Boyd A."/>
            <person name="Carlson A."/>
            <person name="Copeland A."/>
            <person name="Coutinho P.M."/>
            <person name="de Vries R.P."/>
            <person name="Ferreira P."/>
            <person name="Findley K."/>
            <person name="Foster B."/>
            <person name="Gaskell J."/>
            <person name="Glotzer D."/>
            <person name="Gorecki P."/>
            <person name="Heitman J."/>
            <person name="Hesse C."/>
            <person name="Hori C."/>
            <person name="Igarashi K."/>
            <person name="Jurgens J.A."/>
            <person name="Kallen N."/>
            <person name="Kersten P."/>
            <person name="Kohler A."/>
            <person name="Kuees U."/>
            <person name="Kumar T.K.A."/>
            <person name="Kuo A."/>
            <person name="LaButti K."/>
            <person name="Larrondo L.F."/>
            <person name="Lindquist E."/>
            <person name="Ling A."/>
            <person name="Lombard V."/>
            <person name="Lucas S."/>
            <person name="Lundell T."/>
            <person name="Martin R."/>
            <person name="McLaughlin D.J."/>
            <person name="Morgenstern I."/>
            <person name="Morin E."/>
            <person name="Murat C."/>
            <person name="Nagy L.G."/>
            <person name="Nolan M."/>
            <person name="Ohm R.A."/>
            <person name="Patyshakuliyeva A."/>
            <person name="Rokas A."/>
            <person name="Ruiz-Duenas F.J."/>
            <person name="Sabat G."/>
            <person name="Salamov A."/>
            <person name="Samejima M."/>
            <person name="Schmutz J."/>
            <person name="Slot J.C."/>
            <person name="St John F."/>
            <person name="Stenlid J."/>
            <person name="Sun H."/>
            <person name="Sun S."/>
            <person name="Syed K."/>
            <person name="Tsang A."/>
            <person name="Wiebenga A."/>
            <person name="Young D."/>
            <person name="Pisabarro A."/>
            <person name="Eastwood D.C."/>
            <person name="Martin F."/>
            <person name="Cullen D."/>
            <person name="Grigoriev I.V."/>
            <person name="Hibbett D.S."/>
        </authorList>
    </citation>
    <scope>NUCLEOTIDE SEQUENCE [LARGE SCALE GENOMIC DNA]</scope>
    <source>
        <strain evidence="3 4">MD-104</strain>
    </source>
</reference>
<gene>
    <name evidence="3" type="ORF">WOLCODRAFT_27857</name>
</gene>
<dbReference type="InterPro" id="IPR045339">
    <property type="entry name" value="DUF6534"/>
</dbReference>
<proteinExistence type="predicted"/>
<name>A0A2H3JCD2_WOLCO</name>
<dbReference type="STRING" id="742152.A0A2H3JCD2"/>
<dbReference type="AlphaFoldDB" id="A0A2H3JCD2"/>
<dbReference type="Proteomes" id="UP000218811">
    <property type="component" value="Unassembled WGS sequence"/>
</dbReference>
<evidence type="ECO:0000313" key="3">
    <source>
        <dbReference type="EMBL" id="PCH35328.1"/>
    </source>
</evidence>
<sequence>MTDITVTVLLYCNFKLRTAASRRTDHMLKKLKIFIIERGLLTTVAQLLEISAYLASLNPNANQFLWLVFQFIDSKIYVNSLLALLNARNHLRGIGSSVQCTSTAYTAEEPGGSQLRHSTVLELDTIHVQEPTSAAEGRGRDRFDHHKRRSRRDI</sequence>
<evidence type="ECO:0000256" key="1">
    <source>
        <dbReference type="SAM" id="MobiDB-lite"/>
    </source>
</evidence>
<evidence type="ECO:0000313" key="4">
    <source>
        <dbReference type="Proteomes" id="UP000218811"/>
    </source>
</evidence>
<dbReference type="Pfam" id="PF20152">
    <property type="entry name" value="DUF6534"/>
    <property type="match status" value="1"/>
</dbReference>
<feature type="compositionally biased region" description="Basic residues" evidence="1">
    <location>
        <begin position="145"/>
        <end position="154"/>
    </location>
</feature>
<feature type="region of interest" description="Disordered" evidence="1">
    <location>
        <begin position="131"/>
        <end position="154"/>
    </location>
</feature>
<accession>A0A2H3JCD2</accession>
<organism evidence="3 4">
    <name type="scientific">Wolfiporia cocos (strain MD-104)</name>
    <name type="common">Brown rot fungus</name>
    <dbReference type="NCBI Taxonomy" id="742152"/>
    <lineage>
        <taxon>Eukaryota</taxon>
        <taxon>Fungi</taxon>
        <taxon>Dikarya</taxon>
        <taxon>Basidiomycota</taxon>
        <taxon>Agaricomycotina</taxon>
        <taxon>Agaricomycetes</taxon>
        <taxon>Polyporales</taxon>
        <taxon>Phaeolaceae</taxon>
        <taxon>Wolfiporia</taxon>
    </lineage>
</organism>
<protein>
    <recommendedName>
        <fullName evidence="2">DUF6534 domain-containing protein</fullName>
    </recommendedName>
</protein>
<dbReference type="OrthoDB" id="2792702at2759"/>
<dbReference type="EMBL" id="KB467843">
    <property type="protein sequence ID" value="PCH35328.1"/>
    <property type="molecule type" value="Genomic_DNA"/>
</dbReference>
<keyword evidence="4" id="KW-1185">Reference proteome</keyword>
<feature type="domain" description="DUF6534" evidence="2">
    <location>
        <begin position="2"/>
        <end position="90"/>
    </location>
</feature>